<organism evidence="2 3">
    <name type="scientific">Amnibacterium soli</name>
    <dbReference type="NCBI Taxonomy" id="1282736"/>
    <lineage>
        <taxon>Bacteria</taxon>
        <taxon>Bacillati</taxon>
        <taxon>Actinomycetota</taxon>
        <taxon>Actinomycetes</taxon>
        <taxon>Micrococcales</taxon>
        <taxon>Microbacteriaceae</taxon>
        <taxon>Amnibacterium</taxon>
    </lineage>
</organism>
<evidence type="ECO:0000313" key="3">
    <source>
        <dbReference type="Proteomes" id="UP001500121"/>
    </source>
</evidence>
<sequence>MTLNAVTIPYFAGNQNLVFVPALLALLAATVLICLPIVFAPSLRRSKRRAPLLVVAGVLTAVALAGAVVLTASGVRTLADERVRLQADLRAAYDLSVTSADANELLNGGKPLKHLPEQAAAAKLPNPQKDKTLRLKPTAPGADTYDLFIGGQPWPS</sequence>
<keyword evidence="1" id="KW-1133">Transmembrane helix</keyword>
<accession>A0ABP8YT94</accession>
<proteinExistence type="predicted"/>
<name>A0ABP8YT94_9MICO</name>
<feature type="transmembrane region" description="Helical" evidence="1">
    <location>
        <begin position="52"/>
        <end position="75"/>
    </location>
</feature>
<gene>
    <name evidence="2" type="ORF">GCM10025783_04190</name>
</gene>
<keyword evidence="3" id="KW-1185">Reference proteome</keyword>
<comment type="caution">
    <text evidence="2">The sequence shown here is derived from an EMBL/GenBank/DDBJ whole genome shotgun (WGS) entry which is preliminary data.</text>
</comment>
<dbReference type="EMBL" id="BAABLP010000001">
    <property type="protein sequence ID" value="GAA4737066.1"/>
    <property type="molecule type" value="Genomic_DNA"/>
</dbReference>
<dbReference type="Proteomes" id="UP001500121">
    <property type="component" value="Unassembled WGS sequence"/>
</dbReference>
<protein>
    <submittedName>
        <fullName evidence="2">Uncharacterized protein</fullName>
    </submittedName>
</protein>
<reference evidence="3" key="1">
    <citation type="journal article" date="2019" name="Int. J. Syst. Evol. Microbiol.">
        <title>The Global Catalogue of Microorganisms (GCM) 10K type strain sequencing project: providing services to taxonomists for standard genome sequencing and annotation.</title>
        <authorList>
            <consortium name="The Broad Institute Genomics Platform"/>
            <consortium name="The Broad Institute Genome Sequencing Center for Infectious Disease"/>
            <person name="Wu L."/>
            <person name="Ma J."/>
        </authorList>
    </citation>
    <scope>NUCLEOTIDE SEQUENCE [LARGE SCALE GENOMIC DNA]</scope>
    <source>
        <strain evidence="3">JCM 19015</strain>
    </source>
</reference>
<evidence type="ECO:0000313" key="2">
    <source>
        <dbReference type="EMBL" id="GAA4737066.1"/>
    </source>
</evidence>
<dbReference type="RefSeq" id="WP_345479266.1">
    <property type="nucleotide sequence ID" value="NZ_BAABLP010000001.1"/>
</dbReference>
<keyword evidence="1" id="KW-0472">Membrane</keyword>
<evidence type="ECO:0000256" key="1">
    <source>
        <dbReference type="SAM" id="Phobius"/>
    </source>
</evidence>
<feature type="transmembrane region" description="Helical" evidence="1">
    <location>
        <begin position="18"/>
        <end position="40"/>
    </location>
</feature>
<keyword evidence="1" id="KW-0812">Transmembrane</keyword>